<sequence>MKRKVKEELFAHNLYINQVSDLLLWHFDDHKQAAEFFGVTPPTVKNWIKKGNWPMSVVRLLLIMHRGYLPVSKPWRGFKIRGDKLFTPGGRELTAYDLMELDIRVSLNTTSNVIEFRRKKKKRYRIRKSTGNQRTKIKPSG</sequence>
<dbReference type="AlphaFoldDB" id="A0AAP7DF65"/>
<comment type="caution">
    <text evidence="1">The sequence shown here is derived from an EMBL/GenBank/DDBJ whole genome shotgun (WGS) entry which is preliminary data.</text>
</comment>
<dbReference type="RefSeq" id="WP_171354033.1">
    <property type="nucleotide sequence ID" value="NZ_VTXP01000020.1"/>
</dbReference>
<gene>
    <name evidence="1" type="ORF">F0238_23645</name>
</gene>
<organism evidence="1 2">
    <name type="scientific">Vibrio coralliilyticus</name>
    <dbReference type="NCBI Taxonomy" id="190893"/>
    <lineage>
        <taxon>Bacteria</taxon>
        <taxon>Pseudomonadati</taxon>
        <taxon>Pseudomonadota</taxon>
        <taxon>Gammaproteobacteria</taxon>
        <taxon>Vibrionales</taxon>
        <taxon>Vibrionaceae</taxon>
        <taxon>Vibrio</taxon>
    </lineage>
</organism>
<protein>
    <submittedName>
        <fullName evidence="1">S-adenosylhomocysteine hydrolase</fullName>
    </submittedName>
</protein>
<dbReference type="Pfam" id="PF12375">
    <property type="entry name" value="DUF3653"/>
    <property type="match status" value="1"/>
</dbReference>
<reference evidence="1 2" key="1">
    <citation type="submission" date="2019-09" db="EMBL/GenBank/DDBJ databases">
        <title>Draft genome sequencing and comparative genomics of hatchery-associated Vibrios.</title>
        <authorList>
            <person name="Kehlet-Delgado H."/>
            <person name="Mueller R.S."/>
        </authorList>
    </citation>
    <scope>NUCLEOTIDE SEQUENCE [LARGE SCALE GENOMIC DNA]</scope>
    <source>
        <strain evidence="1 2">09-121-3</strain>
    </source>
</reference>
<dbReference type="EMBL" id="VTXP01000020">
    <property type="protein sequence ID" value="NOJ25719.1"/>
    <property type="molecule type" value="Genomic_DNA"/>
</dbReference>
<dbReference type="InterPro" id="IPR021077">
    <property type="entry name" value="Phage_phi-Lf_Orf112"/>
</dbReference>
<keyword evidence="1" id="KW-0378">Hydrolase</keyword>
<evidence type="ECO:0000313" key="2">
    <source>
        <dbReference type="Proteomes" id="UP000576645"/>
    </source>
</evidence>
<dbReference type="GO" id="GO:0016787">
    <property type="term" value="F:hydrolase activity"/>
    <property type="evidence" value="ECO:0007669"/>
    <property type="project" value="UniProtKB-KW"/>
</dbReference>
<dbReference type="Proteomes" id="UP000576645">
    <property type="component" value="Unassembled WGS sequence"/>
</dbReference>
<name>A0AAP7DF65_9VIBR</name>
<accession>A0AAP7DF65</accession>
<proteinExistence type="predicted"/>
<evidence type="ECO:0000313" key="1">
    <source>
        <dbReference type="EMBL" id="NOJ25719.1"/>
    </source>
</evidence>